<evidence type="ECO:0000259" key="1">
    <source>
        <dbReference type="Pfam" id="PF03070"/>
    </source>
</evidence>
<protein>
    <submittedName>
        <fullName evidence="2">Thiaminase (Transcriptional activator TenA)</fullName>
    </submittedName>
</protein>
<dbReference type="InterPro" id="IPR004305">
    <property type="entry name" value="Thiaminase-2/PQQC"/>
</dbReference>
<dbReference type="CDD" id="cd19367">
    <property type="entry name" value="TenA_C_ScTHI20-like"/>
    <property type="match status" value="1"/>
</dbReference>
<dbReference type="RefSeq" id="WP_092888413.1">
    <property type="nucleotide sequence ID" value="NZ_CP061502.1"/>
</dbReference>
<dbReference type="GO" id="GO:0005829">
    <property type="term" value="C:cytosol"/>
    <property type="evidence" value="ECO:0007669"/>
    <property type="project" value="TreeGrafter"/>
</dbReference>
<dbReference type="Gene3D" id="1.20.910.10">
    <property type="entry name" value="Heme oxygenase-like"/>
    <property type="match status" value="1"/>
</dbReference>
<dbReference type="InterPro" id="IPR050967">
    <property type="entry name" value="Thiamine_Salvage_TenA"/>
</dbReference>
<dbReference type="STRING" id="564137.SAMN04488238_10555"/>
<dbReference type="EMBL" id="FNOM01000005">
    <property type="protein sequence ID" value="SDX06120.1"/>
    <property type="molecule type" value="Genomic_DNA"/>
</dbReference>
<feature type="domain" description="Thiaminase-2/PQQC" evidence="1">
    <location>
        <begin position="15"/>
        <end position="220"/>
    </location>
</feature>
<gene>
    <name evidence="2" type="ORF">SAMN04488238_10555</name>
</gene>
<dbReference type="Proteomes" id="UP000198539">
    <property type="component" value="Unassembled WGS sequence"/>
</dbReference>
<dbReference type="InterPro" id="IPR016084">
    <property type="entry name" value="Haem_Oase-like_multi-hlx"/>
</dbReference>
<dbReference type="Pfam" id="PF03070">
    <property type="entry name" value="TENA_THI-4"/>
    <property type="match status" value="1"/>
</dbReference>
<dbReference type="PANTHER" id="PTHR43198">
    <property type="entry name" value="BIFUNCTIONAL TH2 PROTEIN"/>
    <property type="match status" value="1"/>
</dbReference>
<name>A0A1H2YM12_9RHOB</name>
<sequence>MSAPDYGRAFALWRTAAPDWQAYTHHGFVEGLRRGELPRAAFLHYLRQDYVFLIHFARAWALAAAKADTLAEMQAASATVHALVHHEMPLHVQICAGEGINAAALEATLEAPETLAYTRYVLEAGYSGDSLDLMAALAPCVLGYGEIGARLAGSGGPYAGWIDTYGGAEYQALCRDVGALIDGALDHRLGTDWARVPRFARLTGRFATATRLEVGFWQMGLLGHEDPCAT</sequence>
<accession>A0A1H2YM12</accession>
<dbReference type="SUPFAM" id="SSF48613">
    <property type="entry name" value="Heme oxygenase-like"/>
    <property type="match status" value="1"/>
</dbReference>
<dbReference type="AlphaFoldDB" id="A0A1H2YM12"/>
<organism evidence="2 3">
    <name type="scientific">Roseicitreum antarcticum</name>
    <dbReference type="NCBI Taxonomy" id="564137"/>
    <lineage>
        <taxon>Bacteria</taxon>
        <taxon>Pseudomonadati</taxon>
        <taxon>Pseudomonadota</taxon>
        <taxon>Alphaproteobacteria</taxon>
        <taxon>Rhodobacterales</taxon>
        <taxon>Paracoccaceae</taxon>
        <taxon>Roseicitreum</taxon>
    </lineage>
</organism>
<dbReference type="PANTHER" id="PTHR43198:SF2">
    <property type="entry name" value="SI:CH1073-67J19.1-RELATED"/>
    <property type="match status" value="1"/>
</dbReference>
<reference evidence="2 3" key="1">
    <citation type="submission" date="2016-10" db="EMBL/GenBank/DDBJ databases">
        <authorList>
            <person name="de Groot N.N."/>
        </authorList>
    </citation>
    <scope>NUCLEOTIDE SEQUENCE [LARGE SCALE GENOMIC DNA]</scope>
    <source>
        <strain evidence="2 3">CGMCC 1.8894</strain>
    </source>
</reference>
<keyword evidence="3" id="KW-1185">Reference proteome</keyword>
<proteinExistence type="predicted"/>
<evidence type="ECO:0000313" key="3">
    <source>
        <dbReference type="Proteomes" id="UP000198539"/>
    </source>
</evidence>
<evidence type="ECO:0000313" key="2">
    <source>
        <dbReference type="EMBL" id="SDX06120.1"/>
    </source>
</evidence>
<dbReference type="OrthoDB" id="34166at2"/>